<sequence>MGRAPRDEFECSHRFGEESAELFNGSLFSNTKHWRITFDGSAGAHCVEKRTGSNLIKQRDAVGKFPQRCKRKVVTAKGAIVDSGQHVGSVRKHDGRAGLLSDVIEDALLGATLANWFNNRASPLHIRGDQRALHKGVEVFSFEPISRGQYPIGEFAGCISIEINGDEEIKRVECFFKLRAATHREQRISCCNEECLHCAIANHVDE</sequence>
<proteinExistence type="predicted"/>
<dbReference type="AlphaFoldDB" id="A0A6J6DFQ8"/>
<accession>A0A6J6DFQ8</accession>
<gene>
    <name evidence="1" type="ORF">UFOPK1495_01499</name>
</gene>
<protein>
    <submittedName>
        <fullName evidence="1">Unannotated protein</fullName>
    </submittedName>
</protein>
<reference evidence="1" key="1">
    <citation type="submission" date="2020-05" db="EMBL/GenBank/DDBJ databases">
        <authorList>
            <person name="Chiriac C."/>
            <person name="Salcher M."/>
            <person name="Ghai R."/>
            <person name="Kavagutti S V."/>
        </authorList>
    </citation>
    <scope>NUCLEOTIDE SEQUENCE</scope>
</reference>
<evidence type="ECO:0000313" key="1">
    <source>
        <dbReference type="EMBL" id="CAB4561103.1"/>
    </source>
</evidence>
<name>A0A6J6DFQ8_9ZZZZ</name>
<dbReference type="EMBL" id="CAEZSU010000188">
    <property type="protein sequence ID" value="CAB4561103.1"/>
    <property type="molecule type" value="Genomic_DNA"/>
</dbReference>
<organism evidence="1">
    <name type="scientific">freshwater metagenome</name>
    <dbReference type="NCBI Taxonomy" id="449393"/>
    <lineage>
        <taxon>unclassified sequences</taxon>
        <taxon>metagenomes</taxon>
        <taxon>ecological metagenomes</taxon>
    </lineage>
</organism>